<dbReference type="EMBL" id="JAKVTV010000006">
    <property type="protein sequence ID" value="MCH4824451.1"/>
    <property type="molecule type" value="Genomic_DNA"/>
</dbReference>
<proteinExistence type="inferred from homology"/>
<sequence>MKTILVPVDFSSHSEYALEVAASLARKQNAKIIVLHMMGMHDSYLTKDEKQEVFNAIYFMKLAKQKFEELLNKDFLKGIEVTEVVKTHKVFSEINEVAREYEVDLIVMGSHGTTGMKEVFVGSNTEKVVRTSDVPVLVIKEHITDFKIDKAVFVTDFNIETLKSFISARNFFRVFNVEPQILFINIPEKFMSTSEMELKAYNFLIDAGMDNKEFKDRITFYDDYTTERGIYNFCNEAQIDAIAIPTHGRKGLGHFFFGSIGENVANHANVPVITFKMS</sequence>
<feature type="domain" description="UspA" evidence="2">
    <location>
        <begin position="226"/>
        <end position="275"/>
    </location>
</feature>
<accession>A0A9X1V693</accession>
<protein>
    <submittedName>
        <fullName evidence="3">Universal stress protein</fullName>
    </submittedName>
</protein>
<name>A0A9X1V693_9FLAO</name>
<comment type="caution">
    <text evidence="3">The sequence shown here is derived from an EMBL/GenBank/DDBJ whole genome shotgun (WGS) entry which is preliminary data.</text>
</comment>
<dbReference type="PRINTS" id="PR01438">
    <property type="entry name" value="UNVRSLSTRESS"/>
</dbReference>
<dbReference type="Gene3D" id="3.40.50.620">
    <property type="entry name" value="HUPs"/>
    <property type="match status" value="2"/>
</dbReference>
<gene>
    <name evidence="3" type="ORF">ML462_14860</name>
</gene>
<feature type="domain" description="UspA" evidence="2">
    <location>
        <begin position="1"/>
        <end position="140"/>
    </location>
</feature>
<dbReference type="PANTHER" id="PTHR46268:SF6">
    <property type="entry name" value="UNIVERSAL STRESS PROTEIN UP12"/>
    <property type="match status" value="1"/>
</dbReference>
<dbReference type="PANTHER" id="PTHR46268">
    <property type="entry name" value="STRESS RESPONSE PROTEIN NHAX"/>
    <property type="match status" value="1"/>
</dbReference>
<dbReference type="SUPFAM" id="SSF52402">
    <property type="entry name" value="Adenine nucleotide alpha hydrolases-like"/>
    <property type="match status" value="2"/>
</dbReference>
<dbReference type="AlphaFoldDB" id="A0A9X1V693"/>
<evidence type="ECO:0000313" key="3">
    <source>
        <dbReference type="EMBL" id="MCH4824451.1"/>
    </source>
</evidence>
<dbReference type="InterPro" id="IPR006016">
    <property type="entry name" value="UspA"/>
</dbReference>
<dbReference type="RefSeq" id="WP_240714619.1">
    <property type="nucleotide sequence ID" value="NZ_JAKVTV010000006.1"/>
</dbReference>
<evidence type="ECO:0000256" key="1">
    <source>
        <dbReference type="ARBA" id="ARBA00008791"/>
    </source>
</evidence>
<evidence type="ECO:0000313" key="4">
    <source>
        <dbReference type="Proteomes" id="UP001139226"/>
    </source>
</evidence>
<dbReference type="InterPro" id="IPR014729">
    <property type="entry name" value="Rossmann-like_a/b/a_fold"/>
</dbReference>
<keyword evidence="4" id="KW-1185">Reference proteome</keyword>
<dbReference type="InterPro" id="IPR006015">
    <property type="entry name" value="Universal_stress_UspA"/>
</dbReference>
<reference evidence="3" key="1">
    <citation type="submission" date="2022-03" db="EMBL/GenBank/DDBJ databases">
        <title>Gramella crocea sp. nov., isolated from activated sludge of a seafood processing plant.</title>
        <authorList>
            <person name="Zhang X."/>
        </authorList>
    </citation>
    <scope>NUCLEOTIDE SEQUENCE</scope>
    <source>
        <strain evidence="3">YJ019</strain>
    </source>
</reference>
<comment type="similarity">
    <text evidence="1">Belongs to the universal stress protein A family.</text>
</comment>
<dbReference type="CDD" id="cd00293">
    <property type="entry name" value="USP-like"/>
    <property type="match status" value="1"/>
</dbReference>
<evidence type="ECO:0000259" key="2">
    <source>
        <dbReference type="Pfam" id="PF00582"/>
    </source>
</evidence>
<dbReference type="Pfam" id="PF00582">
    <property type="entry name" value="Usp"/>
    <property type="match status" value="2"/>
</dbReference>
<dbReference type="Proteomes" id="UP001139226">
    <property type="component" value="Unassembled WGS sequence"/>
</dbReference>
<organism evidence="3 4">
    <name type="scientific">Christiangramia lutea</name>
    <dbReference type="NCBI Taxonomy" id="1607951"/>
    <lineage>
        <taxon>Bacteria</taxon>
        <taxon>Pseudomonadati</taxon>
        <taxon>Bacteroidota</taxon>
        <taxon>Flavobacteriia</taxon>
        <taxon>Flavobacteriales</taxon>
        <taxon>Flavobacteriaceae</taxon>
        <taxon>Christiangramia</taxon>
    </lineage>
</organism>